<evidence type="ECO:0008006" key="9">
    <source>
        <dbReference type="Google" id="ProtNLM"/>
    </source>
</evidence>
<sequence>MGHFSTQYRFALTRKCSRGAARGKRRGGDACHPDEDPCLISMNPHRHTALEDVHALLIGSSFIAVGLTLLKAAGLVTGGVAGVALIVSYLSGWPVGVVFFVLNLPFYVLAQRTLGWMFTFKTLATNLLLAGFAYAMPHWLKVTGVDPIFAAIFGGTIVGMGILALARHRSSVGGIGVLALYLQERRGISAGKVQMAADCVVVATAFFTISFDKLLLSIASAVALSAVIIANHKPGRYAGY</sequence>
<dbReference type="PANTHER" id="PTHR33545">
    <property type="entry name" value="UPF0750 MEMBRANE PROTEIN YITT-RELATED"/>
    <property type="match status" value="1"/>
</dbReference>
<name>D5VME0_CAUST</name>
<feature type="transmembrane region" description="Helical" evidence="6">
    <location>
        <begin position="187"/>
        <end position="208"/>
    </location>
</feature>
<evidence type="ECO:0000256" key="5">
    <source>
        <dbReference type="ARBA" id="ARBA00023136"/>
    </source>
</evidence>
<feature type="transmembrane region" description="Helical" evidence="6">
    <location>
        <begin position="214"/>
        <end position="231"/>
    </location>
</feature>
<gene>
    <name evidence="7" type="ordered locus">Cseg_3226</name>
</gene>
<keyword evidence="2" id="KW-1003">Cell membrane</keyword>
<proteinExistence type="predicted"/>
<evidence type="ECO:0000256" key="6">
    <source>
        <dbReference type="SAM" id="Phobius"/>
    </source>
</evidence>
<dbReference type="KEGG" id="cse:Cseg_3226"/>
<evidence type="ECO:0000256" key="4">
    <source>
        <dbReference type="ARBA" id="ARBA00022989"/>
    </source>
</evidence>
<evidence type="ECO:0000256" key="2">
    <source>
        <dbReference type="ARBA" id="ARBA00022475"/>
    </source>
</evidence>
<feature type="transmembrane region" description="Helical" evidence="6">
    <location>
        <begin position="79"/>
        <end position="102"/>
    </location>
</feature>
<evidence type="ECO:0000313" key="8">
    <source>
        <dbReference type="Proteomes" id="UP000002629"/>
    </source>
</evidence>
<comment type="subcellular location">
    <subcellularLocation>
        <location evidence="1">Cell membrane</location>
        <topology evidence="1">Multi-pass membrane protein</topology>
    </subcellularLocation>
</comment>
<keyword evidence="3 6" id="KW-0812">Transmembrane</keyword>
<evidence type="ECO:0000313" key="7">
    <source>
        <dbReference type="EMBL" id="ADG11663.1"/>
    </source>
</evidence>
<dbReference type="InterPro" id="IPR003740">
    <property type="entry name" value="YitT"/>
</dbReference>
<feature type="transmembrane region" description="Helical" evidence="6">
    <location>
        <begin position="148"/>
        <end position="166"/>
    </location>
</feature>
<dbReference type="HOGENOM" id="CLU_063199_3_0_5"/>
<dbReference type="GO" id="GO:0005886">
    <property type="term" value="C:plasma membrane"/>
    <property type="evidence" value="ECO:0007669"/>
    <property type="project" value="UniProtKB-SubCell"/>
</dbReference>
<dbReference type="Proteomes" id="UP000002629">
    <property type="component" value="Chromosome"/>
</dbReference>
<feature type="transmembrane region" description="Helical" evidence="6">
    <location>
        <begin position="53"/>
        <end position="73"/>
    </location>
</feature>
<protein>
    <recommendedName>
        <fullName evidence="9">YitT family protein</fullName>
    </recommendedName>
</protein>
<evidence type="ECO:0000256" key="3">
    <source>
        <dbReference type="ARBA" id="ARBA00022692"/>
    </source>
</evidence>
<dbReference type="eggNOG" id="COG1284">
    <property type="taxonomic scope" value="Bacteria"/>
</dbReference>
<reference evidence="8" key="1">
    <citation type="journal article" date="2011" name="J. Bacteriol.">
        <title>Genome sequences of eight morphologically diverse alphaproteobacteria.</title>
        <authorList>
            <consortium name="US DOE Joint Genome Institute"/>
            <person name="Brown P.J."/>
            <person name="Kysela D.T."/>
            <person name="Buechlein A."/>
            <person name="Hemmerich C."/>
            <person name="Brun Y.V."/>
        </authorList>
    </citation>
    <scope>NUCLEOTIDE SEQUENCE [LARGE SCALE GENOMIC DNA]</scope>
    <source>
        <strain evidence="8">ATCC 21756 / DSM 7131 / JCM 7823 / NBRC 15250 / LMG 17158 / TK0059</strain>
    </source>
</reference>
<keyword evidence="4 6" id="KW-1133">Transmembrane helix</keyword>
<feature type="transmembrane region" description="Helical" evidence="6">
    <location>
        <begin position="114"/>
        <end position="136"/>
    </location>
</feature>
<dbReference type="InterPro" id="IPR051461">
    <property type="entry name" value="UPF0750_membrane"/>
</dbReference>
<accession>D5VME0</accession>
<keyword evidence="5 6" id="KW-0472">Membrane</keyword>
<dbReference type="Pfam" id="PF02588">
    <property type="entry name" value="YitT_membrane"/>
    <property type="match status" value="1"/>
</dbReference>
<dbReference type="EMBL" id="CP002008">
    <property type="protein sequence ID" value="ADG11663.1"/>
    <property type="molecule type" value="Genomic_DNA"/>
</dbReference>
<dbReference type="AlphaFoldDB" id="D5VME0"/>
<organism evidence="7 8">
    <name type="scientific">Caulobacter segnis (strain ATCC 21756 / DSM 7131 / JCM 7823 / NBRC 15250 / LMG 17158 / TK0059)</name>
    <name type="common">Mycoplana segnis</name>
    <dbReference type="NCBI Taxonomy" id="509190"/>
    <lineage>
        <taxon>Bacteria</taxon>
        <taxon>Pseudomonadati</taxon>
        <taxon>Pseudomonadota</taxon>
        <taxon>Alphaproteobacteria</taxon>
        <taxon>Caulobacterales</taxon>
        <taxon>Caulobacteraceae</taxon>
        <taxon>Caulobacter</taxon>
    </lineage>
</organism>
<evidence type="ECO:0000256" key="1">
    <source>
        <dbReference type="ARBA" id="ARBA00004651"/>
    </source>
</evidence>
<dbReference type="PANTHER" id="PTHR33545:SF5">
    <property type="entry name" value="UPF0750 MEMBRANE PROTEIN YITT"/>
    <property type="match status" value="1"/>
</dbReference>